<organism evidence="3 4">
    <name type="scientific">Parablautia intestinalis</name>
    <dbReference type="NCBI Taxonomy" id="2320100"/>
    <lineage>
        <taxon>Bacteria</taxon>
        <taxon>Bacillati</taxon>
        <taxon>Bacillota</taxon>
        <taxon>Clostridia</taxon>
        <taxon>Lachnospirales</taxon>
        <taxon>Lachnospiraceae</taxon>
        <taxon>Parablautia</taxon>
    </lineage>
</organism>
<protein>
    <submittedName>
        <fullName evidence="3">Class I SAM-dependent methyltransferase</fullName>
    </submittedName>
</protein>
<dbReference type="RefSeq" id="WP_120471788.1">
    <property type="nucleotide sequence ID" value="NZ_RAYQ01000024.1"/>
</dbReference>
<dbReference type="SUPFAM" id="SSF53335">
    <property type="entry name" value="S-adenosyl-L-methionine-dependent methyltransferases"/>
    <property type="match status" value="1"/>
</dbReference>
<keyword evidence="3" id="KW-0489">Methyltransferase</keyword>
<dbReference type="Proteomes" id="UP000280696">
    <property type="component" value="Unassembled WGS sequence"/>
</dbReference>
<name>A0A3A9ABI9_9FIRM</name>
<feature type="domain" description="Methyltransferase" evidence="2">
    <location>
        <begin position="62"/>
        <end position="153"/>
    </location>
</feature>
<evidence type="ECO:0000313" key="4">
    <source>
        <dbReference type="Proteomes" id="UP000280696"/>
    </source>
</evidence>
<keyword evidence="4" id="KW-1185">Reference proteome</keyword>
<evidence type="ECO:0000256" key="1">
    <source>
        <dbReference type="ARBA" id="ARBA00022679"/>
    </source>
</evidence>
<dbReference type="GO" id="GO:0008168">
    <property type="term" value="F:methyltransferase activity"/>
    <property type="evidence" value="ECO:0007669"/>
    <property type="project" value="UniProtKB-KW"/>
</dbReference>
<dbReference type="EMBL" id="RAYQ01000024">
    <property type="protein sequence ID" value="RKI88737.1"/>
    <property type="molecule type" value="Genomic_DNA"/>
</dbReference>
<comment type="caution">
    <text evidence="3">The sequence shown here is derived from an EMBL/GenBank/DDBJ whole genome shotgun (WGS) entry which is preliminary data.</text>
</comment>
<dbReference type="PANTHER" id="PTHR43861">
    <property type="entry name" value="TRANS-ACONITATE 2-METHYLTRANSFERASE-RELATED"/>
    <property type="match status" value="1"/>
</dbReference>
<accession>A0A3A9ABI9</accession>
<dbReference type="Pfam" id="PF13649">
    <property type="entry name" value="Methyltransf_25"/>
    <property type="match status" value="1"/>
</dbReference>
<dbReference type="CDD" id="cd02440">
    <property type="entry name" value="AdoMet_MTases"/>
    <property type="match status" value="1"/>
</dbReference>
<dbReference type="AlphaFoldDB" id="A0A3A9ABI9"/>
<evidence type="ECO:0000259" key="2">
    <source>
        <dbReference type="Pfam" id="PF13649"/>
    </source>
</evidence>
<keyword evidence="1 3" id="KW-0808">Transferase</keyword>
<evidence type="ECO:0000313" key="3">
    <source>
        <dbReference type="EMBL" id="RKI88737.1"/>
    </source>
</evidence>
<proteinExistence type="predicted"/>
<gene>
    <name evidence="3" type="ORF">D7V94_18495</name>
</gene>
<dbReference type="InterPro" id="IPR041698">
    <property type="entry name" value="Methyltransf_25"/>
</dbReference>
<reference evidence="3 4" key="1">
    <citation type="submission" date="2018-09" db="EMBL/GenBank/DDBJ databases">
        <title>Murine metabolic-syndrome-specific gut microbial biobank.</title>
        <authorList>
            <person name="Liu C."/>
        </authorList>
    </citation>
    <scope>NUCLEOTIDE SEQUENCE [LARGE SCALE GENOMIC DNA]</scope>
    <source>
        <strain evidence="3 4">0.1xD8-82</strain>
    </source>
</reference>
<dbReference type="GO" id="GO:0032259">
    <property type="term" value="P:methylation"/>
    <property type="evidence" value="ECO:0007669"/>
    <property type="project" value="UniProtKB-KW"/>
</dbReference>
<dbReference type="InterPro" id="IPR029063">
    <property type="entry name" value="SAM-dependent_MTases_sf"/>
</dbReference>
<dbReference type="OrthoDB" id="465705at2"/>
<sequence>MKSKETYMQELKKWLQNTSDSSLEEMSSFFTKRLDDYEEHMSVWEKSYQIFAGLLPSNCQEILDLGCGSGLELDKIWQRDPDIKVTGVDLCQSMLDKLLEKHPDKPFTAVCQDYFQYDFGIDRWDAVISFESLHHFFPDPKKELYQKIFQCLKGDSVFILGDYIACCEDEEELLRSVYLKKREQSAIPENCFVHFDIPLTLAHEKGLLQDVGFVVENVIENPDNATILIARKALR</sequence>
<dbReference type="Gene3D" id="3.40.50.150">
    <property type="entry name" value="Vaccinia Virus protein VP39"/>
    <property type="match status" value="1"/>
</dbReference>